<feature type="chain" id="PRO_5041907438" description="Apple domain-containing protein" evidence="1">
    <location>
        <begin position="44"/>
        <end position="174"/>
    </location>
</feature>
<dbReference type="AlphaFoldDB" id="A0AAD9UV34"/>
<proteinExistence type="predicted"/>
<dbReference type="SUPFAM" id="SSF57414">
    <property type="entry name" value="Hairpin loop containing domain-like"/>
    <property type="match status" value="1"/>
</dbReference>
<reference evidence="3" key="1">
    <citation type="journal article" date="2023" name="G3 (Bethesda)">
        <title>Whole genome assembly and annotation of the endangered Caribbean coral Acropora cervicornis.</title>
        <authorList>
            <person name="Selwyn J.D."/>
            <person name="Vollmer S.V."/>
        </authorList>
    </citation>
    <scope>NUCLEOTIDE SEQUENCE</scope>
    <source>
        <strain evidence="3">K2</strain>
    </source>
</reference>
<gene>
    <name evidence="3" type="ORF">P5673_028100</name>
</gene>
<name>A0AAD9UV34_ACRCE</name>
<dbReference type="Pfam" id="PF00024">
    <property type="entry name" value="PAN_1"/>
    <property type="match status" value="1"/>
</dbReference>
<sequence>MENQRIERFVKFLQMTCWRMPHSLFRLSLMFIVSCITLDKTAGQCNPVENSISGMYLRGHTFKTIQVGSLFECQTKCEEETDCQSYNVIIGKNICELNSRTKEARPQDFVPDWNRFYMTQPLRATLGSIQTLPAKSCQEIKDNEGIVLADTKYWIYSGDKDDHVILAHCEKSQA</sequence>
<dbReference type="EMBL" id="JARQWQ010000102">
    <property type="protein sequence ID" value="KAK2551043.1"/>
    <property type="molecule type" value="Genomic_DNA"/>
</dbReference>
<evidence type="ECO:0000313" key="4">
    <source>
        <dbReference type="Proteomes" id="UP001249851"/>
    </source>
</evidence>
<dbReference type="InterPro" id="IPR003609">
    <property type="entry name" value="Pan_app"/>
</dbReference>
<evidence type="ECO:0000256" key="1">
    <source>
        <dbReference type="SAM" id="SignalP"/>
    </source>
</evidence>
<comment type="caution">
    <text evidence="3">The sequence shown here is derived from an EMBL/GenBank/DDBJ whole genome shotgun (WGS) entry which is preliminary data.</text>
</comment>
<accession>A0AAD9UV34</accession>
<evidence type="ECO:0000259" key="2">
    <source>
        <dbReference type="PROSITE" id="PS50948"/>
    </source>
</evidence>
<dbReference type="Gene3D" id="3.50.4.10">
    <property type="entry name" value="Hepatocyte Growth Factor"/>
    <property type="match status" value="1"/>
</dbReference>
<protein>
    <recommendedName>
        <fullName evidence="2">Apple domain-containing protein</fullName>
    </recommendedName>
</protein>
<dbReference type="Proteomes" id="UP001249851">
    <property type="component" value="Unassembled WGS sequence"/>
</dbReference>
<feature type="signal peptide" evidence="1">
    <location>
        <begin position="1"/>
        <end position="43"/>
    </location>
</feature>
<reference evidence="3" key="2">
    <citation type="journal article" date="2023" name="Science">
        <title>Genomic signatures of disease resistance in endangered staghorn corals.</title>
        <authorList>
            <person name="Vollmer S.V."/>
            <person name="Selwyn J.D."/>
            <person name="Despard B.A."/>
            <person name="Roesel C.L."/>
        </authorList>
    </citation>
    <scope>NUCLEOTIDE SEQUENCE</scope>
    <source>
        <strain evidence="3">K2</strain>
    </source>
</reference>
<keyword evidence="1" id="KW-0732">Signal</keyword>
<feature type="domain" description="Apple" evidence="2">
    <location>
        <begin position="45"/>
        <end position="122"/>
    </location>
</feature>
<keyword evidence="4" id="KW-1185">Reference proteome</keyword>
<evidence type="ECO:0000313" key="3">
    <source>
        <dbReference type="EMBL" id="KAK2551043.1"/>
    </source>
</evidence>
<dbReference type="PROSITE" id="PS50948">
    <property type="entry name" value="PAN"/>
    <property type="match status" value="1"/>
</dbReference>
<organism evidence="3 4">
    <name type="scientific">Acropora cervicornis</name>
    <name type="common">Staghorn coral</name>
    <dbReference type="NCBI Taxonomy" id="6130"/>
    <lineage>
        <taxon>Eukaryota</taxon>
        <taxon>Metazoa</taxon>
        <taxon>Cnidaria</taxon>
        <taxon>Anthozoa</taxon>
        <taxon>Hexacorallia</taxon>
        <taxon>Scleractinia</taxon>
        <taxon>Astrocoeniina</taxon>
        <taxon>Acroporidae</taxon>
        <taxon>Acropora</taxon>
    </lineage>
</organism>